<dbReference type="PRINTS" id="PR00501">
    <property type="entry name" value="KELCHREPEAT"/>
</dbReference>
<feature type="domain" description="BACK" evidence="4">
    <location>
        <begin position="105"/>
        <end position="208"/>
    </location>
</feature>
<dbReference type="InterPro" id="IPR000210">
    <property type="entry name" value="BTB/POZ_dom"/>
</dbReference>
<keyword evidence="1" id="KW-0880">Kelch repeat</keyword>
<gene>
    <name evidence="5" type="ORF">JZ751_015090</name>
</gene>
<feature type="non-terminal residue" evidence="5">
    <location>
        <position position="553"/>
    </location>
</feature>
<dbReference type="PANTHER" id="PTHR24412">
    <property type="entry name" value="KELCH PROTEIN"/>
    <property type="match status" value="1"/>
</dbReference>
<evidence type="ECO:0000259" key="3">
    <source>
        <dbReference type="SMART" id="SM00225"/>
    </source>
</evidence>
<evidence type="ECO:0000313" key="6">
    <source>
        <dbReference type="Proteomes" id="UP000824540"/>
    </source>
</evidence>
<dbReference type="EMBL" id="JAFBMS010000025">
    <property type="protein sequence ID" value="KAG9342874.1"/>
    <property type="molecule type" value="Genomic_DNA"/>
</dbReference>
<proteinExistence type="predicted"/>
<feature type="domain" description="BTB" evidence="3">
    <location>
        <begin position="26"/>
        <end position="100"/>
    </location>
</feature>
<dbReference type="Gene3D" id="2.120.10.80">
    <property type="entry name" value="Kelch-type beta propeller"/>
    <property type="match status" value="2"/>
</dbReference>
<dbReference type="OrthoDB" id="191037at2759"/>
<dbReference type="Gene3D" id="3.30.710.10">
    <property type="entry name" value="Potassium Channel Kv1.1, Chain A"/>
    <property type="match status" value="1"/>
</dbReference>
<dbReference type="SUPFAM" id="SSF117281">
    <property type="entry name" value="Kelch motif"/>
    <property type="match status" value="1"/>
</dbReference>
<accession>A0A8T2NRW8</accession>
<organism evidence="5 6">
    <name type="scientific">Albula glossodonta</name>
    <name type="common">roundjaw bonefish</name>
    <dbReference type="NCBI Taxonomy" id="121402"/>
    <lineage>
        <taxon>Eukaryota</taxon>
        <taxon>Metazoa</taxon>
        <taxon>Chordata</taxon>
        <taxon>Craniata</taxon>
        <taxon>Vertebrata</taxon>
        <taxon>Euteleostomi</taxon>
        <taxon>Actinopterygii</taxon>
        <taxon>Neopterygii</taxon>
        <taxon>Teleostei</taxon>
        <taxon>Albuliformes</taxon>
        <taxon>Albulidae</taxon>
        <taxon>Albula</taxon>
    </lineage>
</organism>
<dbReference type="InterPro" id="IPR011333">
    <property type="entry name" value="SKP1/BTB/POZ_sf"/>
</dbReference>
<name>A0A8T2NRW8_9TELE</name>
<dbReference type="Pfam" id="PF01344">
    <property type="entry name" value="Kelch_1"/>
    <property type="match status" value="6"/>
</dbReference>
<evidence type="ECO:0000256" key="1">
    <source>
        <dbReference type="ARBA" id="ARBA00022441"/>
    </source>
</evidence>
<dbReference type="InterPro" id="IPR015915">
    <property type="entry name" value="Kelch-typ_b-propeller"/>
</dbReference>
<dbReference type="SMART" id="SM00875">
    <property type="entry name" value="BACK"/>
    <property type="match status" value="1"/>
</dbReference>
<evidence type="ECO:0000259" key="4">
    <source>
        <dbReference type="SMART" id="SM00875"/>
    </source>
</evidence>
<dbReference type="Pfam" id="PF07707">
    <property type="entry name" value="BACK"/>
    <property type="match status" value="1"/>
</dbReference>
<dbReference type="PANTHER" id="PTHR24412:SF172">
    <property type="entry name" value="KELCH-LIKE PROTEIN 10"/>
    <property type="match status" value="1"/>
</dbReference>
<keyword evidence="6" id="KW-1185">Reference proteome</keyword>
<dbReference type="InterPro" id="IPR017096">
    <property type="entry name" value="BTB-kelch_protein"/>
</dbReference>
<evidence type="ECO:0008006" key="7">
    <source>
        <dbReference type="Google" id="ProtNLM"/>
    </source>
</evidence>
<dbReference type="Pfam" id="PF00651">
    <property type="entry name" value="BTB"/>
    <property type="match status" value="1"/>
</dbReference>
<dbReference type="Proteomes" id="UP000824540">
    <property type="component" value="Unassembled WGS sequence"/>
</dbReference>
<dbReference type="SUPFAM" id="SSF54695">
    <property type="entry name" value="POZ domain"/>
    <property type="match status" value="1"/>
</dbReference>
<dbReference type="Gene3D" id="1.25.40.420">
    <property type="match status" value="1"/>
</dbReference>
<evidence type="ECO:0000256" key="2">
    <source>
        <dbReference type="ARBA" id="ARBA00022737"/>
    </source>
</evidence>
<comment type="caution">
    <text evidence="5">The sequence shown here is derived from an EMBL/GenBank/DDBJ whole genome shotgun (WGS) entry which is preliminary data.</text>
</comment>
<dbReference type="AlphaFoldDB" id="A0A8T2NRW8"/>
<dbReference type="FunFam" id="1.25.40.420:FF:000001">
    <property type="entry name" value="Kelch-like family member 12"/>
    <property type="match status" value="1"/>
</dbReference>
<reference evidence="5" key="1">
    <citation type="thesis" date="2021" institute="BYU ScholarsArchive" country="Provo, UT, USA">
        <title>Applications of and Algorithms for Genome Assembly and Genomic Analyses with an Emphasis on Marine Teleosts.</title>
        <authorList>
            <person name="Pickett B.D."/>
        </authorList>
    </citation>
    <scope>NUCLEOTIDE SEQUENCE</scope>
    <source>
        <strain evidence="5">HI-2016</strain>
    </source>
</reference>
<keyword evidence="2" id="KW-0677">Repeat</keyword>
<dbReference type="CDD" id="cd18450">
    <property type="entry name" value="BACK_KLHL10"/>
    <property type="match status" value="1"/>
</dbReference>
<sequence>MEQKVDDAPHLDYTVLNKLRREGKLCDVVIQVEGNWNNPQRRVFSIPGVVAEMMRIIVEYAYTRSVLVTEENVERLLPAADQFCVLGIVQACAAFLRAQMCVHNCIGIWSFTNIYYCPDLRRDVYRFIMRNFEEIWHTSQEFLELTPSELGDIIEKDDLEVKQEDRVFDAVLRWTAHMPTKRKSYLTLLLPKVRMALMNADYFMNNMKMNPLVMGNDECKPIILSTLRAMCNLRKSFAASGCYSSLSRPRLPSAVLLAIGGWSGNRPTNAIESYDFQANCWVNVPLTEDSPRAYHGTIYLDGSIYCVGGYDAVEFFSAVCKFNPVTRTWHKVAPMHSRRCYVSVAVLHGCIYAMGGFDGYTRLSTAERYEPQTNQWSLISPMNEQRSDASATTLDEKVYICGGFNGENCLCTAEYYSPQTNQWTEIAPMHGRHSGLGVIAYRDEVYAVGGFDGVSRLRSVEAYNPQTNSWREMPDMTTARSNFGIEVLDDRLFVLGGFNGFSTTFYAEYFDATTNEWSSIQDLGVFRSALSCCVVSDLPNMAEYAAPRQSMNH</sequence>
<dbReference type="InterPro" id="IPR006652">
    <property type="entry name" value="Kelch_1"/>
</dbReference>
<dbReference type="PIRSF" id="PIRSF037037">
    <property type="entry name" value="Kelch-like_protein_gigaxonin"/>
    <property type="match status" value="1"/>
</dbReference>
<evidence type="ECO:0000313" key="5">
    <source>
        <dbReference type="EMBL" id="KAG9342874.1"/>
    </source>
</evidence>
<protein>
    <recommendedName>
        <fullName evidence="7">Kelch-like protein 10</fullName>
    </recommendedName>
</protein>
<dbReference type="InterPro" id="IPR011705">
    <property type="entry name" value="BACK"/>
</dbReference>
<dbReference type="SMART" id="SM00612">
    <property type="entry name" value="Kelch"/>
    <property type="match status" value="6"/>
</dbReference>
<dbReference type="SMART" id="SM00225">
    <property type="entry name" value="BTB"/>
    <property type="match status" value="1"/>
</dbReference>